<keyword evidence="3" id="KW-1185">Reference proteome</keyword>
<dbReference type="Pfam" id="PF00135">
    <property type="entry name" value="COesterase"/>
    <property type="match status" value="1"/>
</dbReference>
<name>A0AA36M9H8_CYLNA</name>
<organism evidence="2 3">
    <name type="scientific">Cylicocyclus nassatus</name>
    <name type="common">Nematode worm</name>
    <dbReference type="NCBI Taxonomy" id="53992"/>
    <lineage>
        <taxon>Eukaryota</taxon>
        <taxon>Metazoa</taxon>
        <taxon>Ecdysozoa</taxon>
        <taxon>Nematoda</taxon>
        <taxon>Chromadorea</taxon>
        <taxon>Rhabditida</taxon>
        <taxon>Rhabditina</taxon>
        <taxon>Rhabditomorpha</taxon>
        <taxon>Strongyloidea</taxon>
        <taxon>Strongylidae</taxon>
        <taxon>Cylicocyclus</taxon>
    </lineage>
</organism>
<comment type="caution">
    <text evidence="2">The sequence shown here is derived from an EMBL/GenBank/DDBJ whole genome shotgun (WGS) entry which is preliminary data.</text>
</comment>
<dbReference type="InterPro" id="IPR002018">
    <property type="entry name" value="CarbesteraseB"/>
</dbReference>
<protein>
    <recommendedName>
        <fullName evidence="1">Carboxylesterase type B domain-containing protein</fullName>
    </recommendedName>
</protein>
<reference evidence="2" key="1">
    <citation type="submission" date="2023-07" db="EMBL/GenBank/DDBJ databases">
        <authorList>
            <consortium name="CYATHOMIX"/>
        </authorList>
    </citation>
    <scope>NUCLEOTIDE SEQUENCE</scope>
    <source>
        <strain evidence="2">N/A</strain>
    </source>
</reference>
<sequence length="211" mass="24309">MASWKNVRDSTKFGPICLQLLTMPQTSEDCLTLNIIRPKIEHNTTSLPILLWIHGGAYEVESAKEIGYKGFANMYASRGIMVVSIQYRLGVYAILDYDAALHKSGVNPAEFSTWNRDVLVKKLKLRLEFVVVYWVDDLQNDVISFYIDGNGERRSEFYINRYTEFVSNLIFKAAIVDDILARRNAGWNVYAYILDYYNDAIWNDVPKKLKG</sequence>
<dbReference type="EMBL" id="CATQJL010000305">
    <property type="protein sequence ID" value="CAJ0603561.1"/>
    <property type="molecule type" value="Genomic_DNA"/>
</dbReference>
<dbReference type="AlphaFoldDB" id="A0AA36M9H8"/>
<dbReference type="Gene3D" id="3.40.50.1820">
    <property type="entry name" value="alpha/beta hydrolase"/>
    <property type="match status" value="1"/>
</dbReference>
<dbReference type="PROSITE" id="PS00941">
    <property type="entry name" value="CARBOXYLESTERASE_B_2"/>
    <property type="match status" value="1"/>
</dbReference>
<dbReference type="PANTHER" id="PTHR44590:SF4">
    <property type="entry name" value="CARBOXYLIC ESTER HYDROLASE"/>
    <property type="match status" value="1"/>
</dbReference>
<evidence type="ECO:0000259" key="1">
    <source>
        <dbReference type="Pfam" id="PF00135"/>
    </source>
</evidence>
<gene>
    <name evidence="2" type="ORF">CYNAS_LOCUS15544</name>
</gene>
<dbReference type="InterPro" id="IPR029058">
    <property type="entry name" value="AB_hydrolase_fold"/>
</dbReference>
<dbReference type="Proteomes" id="UP001176961">
    <property type="component" value="Unassembled WGS sequence"/>
</dbReference>
<accession>A0AA36M9H8</accession>
<dbReference type="InterPro" id="IPR019819">
    <property type="entry name" value="Carboxylesterase_B_CS"/>
</dbReference>
<feature type="domain" description="Carboxylesterase type B" evidence="1">
    <location>
        <begin position="3"/>
        <end position="96"/>
    </location>
</feature>
<proteinExistence type="predicted"/>
<evidence type="ECO:0000313" key="3">
    <source>
        <dbReference type="Proteomes" id="UP001176961"/>
    </source>
</evidence>
<dbReference type="SUPFAM" id="SSF53474">
    <property type="entry name" value="alpha/beta-Hydrolases"/>
    <property type="match status" value="1"/>
</dbReference>
<dbReference type="PANTHER" id="PTHR44590">
    <property type="entry name" value="CARBOXYLIC ESTER HYDROLASE-RELATED"/>
    <property type="match status" value="1"/>
</dbReference>
<evidence type="ECO:0000313" key="2">
    <source>
        <dbReference type="EMBL" id="CAJ0603561.1"/>
    </source>
</evidence>